<organism evidence="2 3">
    <name type="scientific">Tenacibaculum tangerinum</name>
    <dbReference type="NCBI Taxonomy" id="3038772"/>
    <lineage>
        <taxon>Bacteria</taxon>
        <taxon>Pseudomonadati</taxon>
        <taxon>Bacteroidota</taxon>
        <taxon>Flavobacteriia</taxon>
        <taxon>Flavobacteriales</taxon>
        <taxon>Flavobacteriaceae</taxon>
        <taxon>Tenacibaculum</taxon>
    </lineage>
</organism>
<keyword evidence="1" id="KW-0472">Membrane</keyword>
<reference evidence="2 3" key="1">
    <citation type="submission" date="2023-04" db="EMBL/GenBank/DDBJ databases">
        <title>Tenacibaculum tangerinum sp. nov., isolated from sea tidal flat of South Korea.</title>
        <authorList>
            <person name="Lee S.H."/>
            <person name="Kim J.-J."/>
        </authorList>
    </citation>
    <scope>NUCLEOTIDE SEQUENCE [LARGE SCALE GENOMIC DNA]</scope>
    <source>
        <strain evidence="2 3">GRR-S3-23</strain>
    </source>
</reference>
<protein>
    <submittedName>
        <fullName evidence="2">Uncharacterized protein</fullName>
    </submittedName>
</protein>
<dbReference type="Proteomes" id="UP001232001">
    <property type="component" value="Chromosome"/>
</dbReference>
<dbReference type="EMBL" id="CP122539">
    <property type="protein sequence ID" value="WGH74709.1"/>
    <property type="molecule type" value="Genomic_DNA"/>
</dbReference>
<accession>A0ABY8KZS3</accession>
<dbReference type="RefSeq" id="WP_279650603.1">
    <property type="nucleotide sequence ID" value="NZ_CP122539.1"/>
</dbReference>
<gene>
    <name evidence="2" type="ORF">P8625_11525</name>
</gene>
<evidence type="ECO:0000256" key="1">
    <source>
        <dbReference type="SAM" id="Phobius"/>
    </source>
</evidence>
<keyword evidence="1" id="KW-1133">Transmembrane helix</keyword>
<proteinExistence type="predicted"/>
<feature type="transmembrane region" description="Helical" evidence="1">
    <location>
        <begin position="63"/>
        <end position="81"/>
    </location>
</feature>
<sequence length="85" mass="10099">MNNPEQMIYCEQCKNRKLDIATNIVLCSLTNQKPNFEHDCDKFIANPENKTELKKENKVPKNYSRDIIAVIIFFVALYRLIRLFF</sequence>
<evidence type="ECO:0000313" key="2">
    <source>
        <dbReference type="EMBL" id="WGH74709.1"/>
    </source>
</evidence>
<name>A0ABY8KZS3_9FLAO</name>
<evidence type="ECO:0000313" key="3">
    <source>
        <dbReference type="Proteomes" id="UP001232001"/>
    </source>
</evidence>
<keyword evidence="3" id="KW-1185">Reference proteome</keyword>
<keyword evidence="1" id="KW-0812">Transmembrane</keyword>